<sequence>MWAAVFQTQTRFNKMPIMVDDVMRLLGSIAEERKMKAAVKHSGKGALITGAVAFIGGLVGGPPGIAAGGAVGGLLGASTTNGQRKPIPQMITELPPDKKQKLYNEATAILGDLEWMDPKELTKQVMDNETMKQQLLALLEKFLEG</sequence>
<dbReference type="AlphaFoldDB" id="A0A7N5JB66"/>
<dbReference type="PANTHER" id="PTHR31493:SF1">
    <property type="entry name" value="PROTEIN C19ORF12"/>
    <property type="match status" value="1"/>
</dbReference>
<dbReference type="Pfam" id="PF20721">
    <property type="entry name" value="C19orf12"/>
    <property type="match status" value="1"/>
</dbReference>
<organism evidence="2 3">
    <name type="scientific">Ailuropoda melanoleuca</name>
    <name type="common">Giant panda</name>
    <dbReference type="NCBI Taxonomy" id="9646"/>
    <lineage>
        <taxon>Eukaryota</taxon>
        <taxon>Metazoa</taxon>
        <taxon>Chordata</taxon>
        <taxon>Craniata</taxon>
        <taxon>Vertebrata</taxon>
        <taxon>Euteleostomi</taxon>
        <taxon>Mammalia</taxon>
        <taxon>Eutheria</taxon>
        <taxon>Laurasiatheria</taxon>
        <taxon>Carnivora</taxon>
        <taxon>Caniformia</taxon>
        <taxon>Ursidae</taxon>
        <taxon>Ailuropoda</taxon>
    </lineage>
</organism>
<comment type="similarity">
    <text evidence="1">Belongs to the C19orf12 family.</text>
</comment>
<accession>A0A7N5JB66</accession>
<proteinExistence type="inferred from homology"/>
<evidence type="ECO:0000256" key="1">
    <source>
        <dbReference type="ARBA" id="ARBA00029457"/>
    </source>
</evidence>
<evidence type="ECO:0000313" key="3">
    <source>
        <dbReference type="Proteomes" id="UP000008912"/>
    </source>
</evidence>
<name>A0A7N5JB66_AILME</name>
<dbReference type="Proteomes" id="UP000008912">
    <property type="component" value="Unassembled WGS sequence"/>
</dbReference>
<dbReference type="InterPro" id="IPR033369">
    <property type="entry name" value="C19orf12"/>
</dbReference>
<dbReference type="Ensembl" id="ENSAMET00000028733.1">
    <property type="protein sequence ID" value="ENSAMEP00000022791.1"/>
    <property type="gene ID" value="ENSAMEG00000030806.1"/>
</dbReference>
<protein>
    <submittedName>
        <fullName evidence="2">Uncharacterized protein</fullName>
    </submittedName>
</protein>
<dbReference type="PANTHER" id="PTHR31493">
    <property type="entry name" value="NAZO FAMILY MEMBER"/>
    <property type="match status" value="1"/>
</dbReference>
<reference evidence="2 3" key="1">
    <citation type="journal article" date="2010" name="Nature">
        <title>The sequence and de novo assembly of the giant panda genome.</title>
        <authorList>
            <person name="Li R."/>
            <person name="Fan W."/>
            <person name="Tian G."/>
            <person name="Zhu H."/>
            <person name="He L."/>
            <person name="Cai J."/>
            <person name="Huang Q."/>
            <person name="Cai Q."/>
            <person name="Li B."/>
            <person name="Bai Y."/>
            <person name="Zhang Z."/>
            <person name="Zhang Y."/>
            <person name="Wang W."/>
            <person name="Li J."/>
            <person name="Wei F."/>
            <person name="Li H."/>
            <person name="Jian M."/>
            <person name="Li J."/>
            <person name="Zhang Z."/>
            <person name="Nielsen R."/>
            <person name="Li D."/>
            <person name="Gu W."/>
            <person name="Yang Z."/>
            <person name="Xuan Z."/>
            <person name="Ryder O.A."/>
            <person name="Leung F.C."/>
            <person name="Zhou Y."/>
            <person name="Cao J."/>
            <person name="Sun X."/>
            <person name="Fu Y."/>
            <person name="Fang X."/>
            <person name="Guo X."/>
            <person name="Wang B."/>
            <person name="Hou R."/>
            <person name="Shen F."/>
            <person name="Mu B."/>
            <person name="Ni P."/>
            <person name="Lin R."/>
            <person name="Qian W."/>
            <person name="Wang G."/>
            <person name="Yu C."/>
            <person name="Nie W."/>
            <person name="Wang J."/>
            <person name="Wu Z."/>
            <person name="Liang H."/>
            <person name="Min J."/>
            <person name="Wu Q."/>
            <person name="Cheng S."/>
            <person name="Ruan J."/>
            <person name="Wang M."/>
            <person name="Shi Z."/>
            <person name="Wen M."/>
            <person name="Liu B."/>
            <person name="Ren X."/>
            <person name="Zheng H."/>
            <person name="Dong D."/>
            <person name="Cook K."/>
            <person name="Shan G."/>
            <person name="Zhang H."/>
            <person name="Kosiol C."/>
            <person name="Xie X."/>
            <person name="Lu Z."/>
            <person name="Zheng H."/>
            <person name="Li Y."/>
            <person name="Steiner C.C."/>
            <person name="Lam T.T."/>
            <person name="Lin S."/>
            <person name="Zhang Q."/>
            <person name="Li G."/>
            <person name="Tian J."/>
            <person name="Gong T."/>
            <person name="Liu H."/>
            <person name="Zhang D."/>
            <person name="Fang L."/>
            <person name="Ye C."/>
            <person name="Zhang J."/>
            <person name="Hu W."/>
            <person name="Xu A."/>
            <person name="Ren Y."/>
            <person name="Zhang G."/>
            <person name="Bruford M.W."/>
            <person name="Li Q."/>
            <person name="Ma L."/>
            <person name="Guo Y."/>
            <person name="An N."/>
            <person name="Hu Y."/>
            <person name="Zheng Y."/>
            <person name="Shi Y."/>
            <person name="Li Z."/>
            <person name="Liu Q."/>
            <person name="Chen Y."/>
            <person name="Zhao J."/>
            <person name="Qu N."/>
            <person name="Zhao S."/>
            <person name="Tian F."/>
            <person name="Wang X."/>
            <person name="Wang H."/>
            <person name="Xu L."/>
            <person name="Liu X."/>
            <person name="Vinar T."/>
            <person name="Wang Y."/>
            <person name="Lam T.W."/>
            <person name="Yiu S.M."/>
            <person name="Liu S."/>
            <person name="Zhang H."/>
            <person name="Li D."/>
            <person name="Huang Y."/>
            <person name="Wang X."/>
            <person name="Yang G."/>
            <person name="Jiang Z."/>
            <person name="Wang J."/>
            <person name="Qin N."/>
            <person name="Li L."/>
            <person name="Li J."/>
            <person name="Bolund L."/>
            <person name="Kristiansen K."/>
            <person name="Wong G.K."/>
            <person name="Olson M."/>
            <person name="Zhang X."/>
            <person name="Li S."/>
            <person name="Yang H."/>
            <person name="Wang J."/>
            <person name="Wang J."/>
        </authorList>
    </citation>
    <scope>NUCLEOTIDE SEQUENCE [LARGE SCALE GENOMIC DNA]</scope>
</reference>
<reference evidence="2" key="3">
    <citation type="submission" date="2025-09" db="UniProtKB">
        <authorList>
            <consortium name="Ensembl"/>
        </authorList>
    </citation>
    <scope>IDENTIFICATION</scope>
</reference>
<evidence type="ECO:0000313" key="2">
    <source>
        <dbReference type="Ensembl" id="ENSAMEP00000022791.1"/>
    </source>
</evidence>
<keyword evidence="3" id="KW-1185">Reference proteome</keyword>
<dbReference type="GeneTree" id="ENSGT00390000009077"/>
<reference evidence="2" key="2">
    <citation type="submission" date="2025-08" db="UniProtKB">
        <authorList>
            <consortium name="Ensembl"/>
        </authorList>
    </citation>
    <scope>IDENTIFICATION</scope>
</reference>
<gene>
    <name evidence="2" type="primary">C12H19orf12</name>
</gene>